<gene>
    <name evidence="12" type="ordered locus">CVAR_2560</name>
</gene>
<sequence length="577" mass="62111">MGEARRGEGRRQRDRGGAVSRRIRGDAVDDHRLIPQSPGDLPGQGRDPCLRVRLRVLITVDAHSGEVPRGGDGGPGQCRSRVHNVGGVLTRCRVHRRGRRGRPAEGEHQRDSDAGGEEVARTGQQGTCREACHDRERYGAPTTARIPHGSDLPRPPNHPGEGCPALRRALVSESMSPTLRRPRPTRQRPIRRLWALRTNPQVRQYGAPALVVLFAGILFAVAWPTFHLTHSLHAAIVPLLAAAGTLPVITAVRWPVVSWLVVAASCLVSLPFHGNPDYALGWPVAFHLALAFTLAVVVLRGPVREVSFTVTSTALLMALNPPEVVVGWIVGALVWSAFFLLLRWLLASRRQVKTETTRATEQSQLRVMAEERNRLVRDLHDVVAHQMSMIVVQSQSAPYRLQGVTPAVHAEFDSIAGTAREALNQVRELLGVLRSDAESGATTPVGADQIEPVLTTARRAGMDLTWTLDSSVNSLDDTVGVVLQRVLQESLSNASRHAPGGRVLVNLTVTEKDGRRDAELSVDNGPAAPGEIVPPEHSGGAGIPGMAARVQAVGGSFTALPAADGGFSVRAVVPVAR</sequence>
<feature type="region of interest" description="Disordered" evidence="9">
    <location>
        <begin position="515"/>
        <end position="544"/>
    </location>
</feature>
<evidence type="ECO:0000256" key="4">
    <source>
        <dbReference type="ARBA" id="ARBA00022679"/>
    </source>
</evidence>
<feature type="transmembrane region" description="Helical" evidence="10">
    <location>
        <begin position="280"/>
        <end position="299"/>
    </location>
</feature>
<evidence type="ECO:0000256" key="2">
    <source>
        <dbReference type="ARBA" id="ARBA00012438"/>
    </source>
</evidence>
<feature type="compositionally biased region" description="Basic and acidic residues" evidence="9">
    <location>
        <begin position="1"/>
        <end position="16"/>
    </location>
</feature>
<evidence type="ECO:0000256" key="3">
    <source>
        <dbReference type="ARBA" id="ARBA00022553"/>
    </source>
</evidence>
<feature type="region of interest" description="Disordered" evidence="9">
    <location>
        <begin position="142"/>
        <end position="164"/>
    </location>
</feature>
<proteinExistence type="predicted"/>
<feature type="transmembrane region" description="Helical" evidence="10">
    <location>
        <begin position="328"/>
        <end position="346"/>
    </location>
</feature>
<keyword evidence="4 12" id="KW-0808">Transferase</keyword>
<feature type="transmembrane region" description="Helical" evidence="10">
    <location>
        <begin position="256"/>
        <end position="274"/>
    </location>
</feature>
<dbReference type="STRING" id="858619.CVAR_2560"/>
<dbReference type="GO" id="GO:0046983">
    <property type="term" value="F:protein dimerization activity"/>
    <property type="evidence" value="ECO:0007669"/>
    <property type="project" value="InterPro"/>
</dbReference>
<dbReference type="eggNOG" id="COG4585">
    <property type="taxonomic scope" value="Bacteria"/>
</dbReference>
<evidence type="ECO:0000256" key="10">
    <source>
        <dbReference type="SAM" id="Phobius"/>
    </source>
</evidence>
<dbReference type="AlphaFoldDB" id="G0HG27"/>
<name>G0HG27_CORVD</name>
<feature type="domain" description="Signal transduction histidine kinase subgroup 3 dimerisation and phosphoacceptor" evidence="11">
    <location>
        <begin position="371"/>
        <end position="437"/>
    </location>
</feature>
<keyword evidence="6 12" id="KW-0418">Kinase</keyword>
<feature type="compositionally biased region" description="Basic and acidic residues" evidence="9">
    <location>
        <begin position="102"/>
        <end position="113"/>
    </location>
</feature>
<feature type="region of interest" description="Disordered" evidence="9">
    <location>
        <begin position="1"/>
        <end position="47"/>
    </location>
</feature>
<dbReference type="InterPro" id="IPR011712">
    <property type="entry name" value="Sig_transdc_His_kin_sub3_dim/P"/>
</dbReference>
<dbReference type="GO" id="GO:0005524">
    <property type="term" value="F:ATP binding"/>
    <property type="evidence" value="ECO:0007669"/>
    <property type="project" value="UniProtKB-KW"/>
</dbReference>
<dbReference type="PANTHER" id="PTHR24421:SF10">
    <property type="entry name" value="NITRATE_NITRITE SENSOR PROTEIN NARQ"/>
    <property type="match status" value="1"/>
</dbReference>
<dbReference type="GO" id="GO:0000155">
    <property type="term" value="F:phosphorelay sensor kinase activity"/>
    <property type="evidence" value="ECO:0007669"/>
    <property type="project" value="InterPro"/>
</dbReference>
<protein>
    <recommendedName>
        <fullName evidence="2">histidine kinase</fullName>
        <ecNumber evidence="2">2.7.13.3</ecNumber>
    </recommendedName>
</protein>
<dbReference type="InterPro" id="IPR036890">
    <property type="entry name" value="HATPase_C_sf"/>
</dbReference>
<keyword evidence="7" id="KW-0067">ATP-binding</keyword>
<dbReference type="Gene3D" id="3.30.565.10">
    <property type="entry name" value="Histidine kinase-like ATPase, C-terminal domain"/>
    <property type="match status" value="1"/>
</dbReference>
<dbReference type="EMBL" id="CP002917">
    <property type="protein sequence ID" value="AEK37905.1"/>
    <property type="molecule type" value="Genomic_DNA"/>
</dbReference>
<evidence type="ECO:0000313" key="13">
    <source>
        <dbReference type="Proteomes" id="UP000006659"/>
    </source>
</evidence>
<dbReference type="GO" id="GO:0016020">
    <property type="term" value="C:membrane"/>
    <property type="evidence" value="ECO:0007669"/>
    <property type="project" value="InterPro"/>
</dbReference>
<keyword evidence="10" id="KW-0472">Membrane</keyword>
<reference evidence="12 13" key="1">
    <citation type="journal article" date="2011" name="BMC Genomics">
        <title>Complete genome sequence of Corynebacterium variabile DSM 44702 isolated from the surface of smear-ripened cheeses and insights into cheese ripening and flavor generation.</title>
        <authorList>
            <person name="Schroeder J."/>
            <person name="Maus I."/>
            <person name="Trost E."/>
            <person name="Tauch A."/>
        </authorList>
    </citation>
    <scope>NUCLEOTIDE SEQUENCE [LARGE SCALE GENOMIC DNA]</scope>
    <source>
        <strain evidence="13">DSM 44702 / JCM 12073 / NCIMB 30131</strain>
    </source>
</reference>
<evidence type="ECO:0000256" key="9">
    <source>
        <dbReference type="SAM" id="MobiDB-lite"/>
    </source>
</evidence>
<evidence type="ECO:0000259" key="11">
    <source>
        <dbReference type="Pfam" id="PF07730"/>
    </source>
</evidence>
<dbReference type="HOGENOM" id="CLU_472299_0_0_11"/>
<evidence type="ECO:0000256" key="5">
    <source>
        <dbReference type="ARBA" id="ARBA00022741"/>
    </source>
</evidence>
<keyword evidence="5" id="KW-0547">Nucleotide-binding</keyword>
<dbReference type="CDD" id="cd16917">
    <property type="entry name" value="HATPase_UhpB-NarQ-NarX-like"/>
    <property type="match status" value="1"/>
</dbReference>
<keyword evidence="10" id="KW-0812">Transmembrane</keyword>
<keyword evidence="3" id="KW-0597">Phosphoprotein</keyword>
<dbReference type="KEGG" id="cva:CVAR_2560"/>
<feature type="transmembrane region" description="Helical" evidence="10">
    <location>
        <begin position="205"/>
        <end position="226"/>
    </location>
</feature>
<feature type="region of interest" description="Disordered" evidence="9">
    <location>
        <begin position="94"/>
        <end position="129"/>
    </location>
</feature>
<evidence type="ECO:0000313" key="12">
    <source>
        <dbReference type="EMBL" id="AEK37905.1"/>
    </source>
</evidence>
<evidence type="ECO:0000256" key="6">
    <source>
        <dbReference type="ARBA" id="ARBA00022777"/>
    </source>
</evidence>
<evidence type="ECO:0000256" key="7">
    <source>
        <dbReference type="ARBA" id="ARBA00022840"/>
    </source>
</evidence>
<dbReference type="Gene3D" id="1.20.5.1930">
    <property type="match status" value="1"/>
</dbReference>
<evidence type="ECO:0000256" key="1">
    <source>
        <dbReference type="ARBA" id="ARBA00000085"/>
    </source>
</evidence>
<organism evidence="12 13">
    <name type="scientific">Corynebacterium variabile (strain DSM 44702 / CIP 107183 / JCM 12073 / NCIMB 30131)</name>
    <name type="common">Corynebacterium mooreparkense</name>
    <dbReference type="NCBI Taxonomy" id="858619"/>
    <lineage>
        <taxon>Bacteria</taxon>
        <taxon>Bacillati</taxon>
        <taxon>Actinomycetota</taxon>
        <taxon>Actinomycetes</taxon>
        <taxon>Mycobacteriales</taxon>
        <taxon>Corynebacteriaceae</taxon>
        <taxon>Corynebacterium</taxon>
    </lineage>
</organism>
<comment type="catalytic activity">
    <reaction evidence="1">
        <text>ATP + protein L-histidine = ADP + protein N-phospho-L-histidine.</text>
        <dbReference type="EC" id="2.7.13.3"/>
    </reaction>
</comment>
<dbReference type="Proteomes" id="UP000006659">
    <property type="component" value="Chromosome"/>
</dbReference>
<evidence type="ECO:0000256" key="8">
    <source>
        <dbReference type="ARBA" id="ARBA00023012"/>
    </source>
</evidence>
<dbReference type="EC" id="2.7.13.3" evidence="2"/>
<dbReference type="InterPro" id="IPR050482">
    <property type="entry name" value="Sensor_HK_TwoCompSys"/>
</dbReference>
<keyword evidence="10" id="KW-1133">Transmembrane helix</keyword>
<accession>G0HG27</accession>
<dbReference type="Pfam" id="PF07730">
    <property type="entry name" value="HisKA_3"/>
    <property type="match status" value="1"/>
</dbReference>
<dbReference type="PANTHER" id="PTHR24421">
    <property type="entry name" value="NITRATE/NITRITE SENSOR PROTEIN NARX-RELATED"/>
    <property type="match status" value="1"/>
</dbReference>
<feature type="compositionally biased region" description="Basic and acidic residues" evidence="9">
    <location>
        <begin position="23"/>
        <end position="33"/>
    </location>
</feature>
<dbReference type="SUPFAM" id="SSF55874">
    <property type="entry name" value="ATPase domain of HSP90 chaperone/DNA topoisomerase II/histidine kinase"/>
    <property type="match status" value="1"/>
</dbReference>
<keyword evidence="8" id="KW-0902">Two-component regulatory system</keyword>